<evidence type="ECO:0000259" key="1">
    <source>
        <dbReference type="Pfam" id="PF13144"/>
    </source>
</evidence>
<evidence type="ECO:0000313" key="2">
    <source>
        <dbReference type="EMBL" id="VAX33222.1"/>
    </source>
</evidence>
<proteinExistence type="predicted"/>
<sequence>MRNMGQGRVVTTSSVHKPTLVNKGDRVVLIAEMGAMKITAPGIVRQKGFKNSLVKVLNIQTQKTVFGMVQDAKTVKVNF</sequence>
<dbReference type="InterPro" id="IPR017585">
    <property type="entry name" value="SAF_FlgA"/>
</dbReference>
<dbReference type="NCBIfam" id="TIGR03170">
    <property type="entry name" value="flgA_cterm"/>
    <property type="match status" value="1"/>
</dbReference>
<dbReference type="InterPro" id="IPR039246">
    <property type="entry name" value="Flagellar_FlgA"/>
</dbReference>
<gene>
    <name evidence="2" type="ORF">MNBD_NITROSPINAE05-856</name>
</gene>
<accession>A0A3B1CXN8</accession>
<reference evidence="2" key="1">
    <citation type="submission" date="2018-06" db="EMBL/GenBank/DDBJ databases">
        <authorList>
            <person name="Zhirakovskaya E."/>
        </authorList>
    </citation>
    <scope>NUCLEOTIDE SEQUENCE</scope>
</reference>
<dbReference type="Pfam" id="PF13144">
    <property type="entry name" value="ChapFlgA"/>
    <property type="match status" value="1"/>
</dbReference>
<dbReference type="PANTHER" id="PTHR36307">
    <property type="entry name" value="FLAGELLA BASAL BODY P-RING FORMATION PROTEIN FLGA"/>
    <property type="match status" value="1"/>
</dbReference>
<dbReference type="GO" id="GO:0044780">
    <property type="term" value="P:bacterial-type flagellum assembly"/>
    <property type="evidence" value="ECO:0007669"/>
    <property type="project" value="InterPro"/>
</dbReference>
<feature type="domain" description="Flagella basal body P-ring formation protein FlgA SAF" evidence="1">
    <location>
        <begin position="2"/>
        <end position="77"/>
    </location>
</feature>
<dbReference type="PANTHER" id="PTHR36307:SF1">
    <property type="entry name" value="FLAGELLA BASAL BODY P-RING FORMATION PROTEIN FLGA"/>
    <property type="match status" value="1"/>
</dbReference>
<protein>
    <recommendedName>
        <fullName evidence="1">Flagella basal body P-ring formation protein FlgA SAF domain-containing protein</fullName>
    </recommendedName>
</protein>
<dbReference type="EMBL" id="UOGG01000238">
    <property type="protein sequence ID" value="VAX33222.1"/>
    <property type="molecule type" value="Genomic_DNA"/>
</dbReference>
<dbReference type="Gene3D" id="2.30.30.760">
    <property type="match status" value="1"/>
</dbReference>
<name>A0A3B1CXN8_9ZZZZ</name>
<dbReference type="AlphaFoldDB" id="A0A3B1CXN8"/>
<organism evidence="2">
    <name type="scientific">hydrothermal vent metagenome</name>
    <dbReference type="NCBI Taxonomy" id="652676"/>
    <lineage>
        <taxon>unclassified sequences</taxon>
        <taxon>metagenomes</taxon>
        <taxon>ecological metagenomes</taxon>
    </lineage>
</organism>